<gene>
    <name evidence="3" type="ORF">EYR41_009572</name>
    <name evidence="1" type="ORF">TWF102_009746</name>
    <name evidence="2" type="ORF">TWF703_003931</name>
</gene>
<reference evidence="5 6" key="2">
    <citation type="submission" date="2019-06" db="EMBL/GenBank/DDBJ databases">
        <authorList>
            <person name="Palmer J.M."/>
        </authorList>
    </citation>
    <scope>NUCLEOTIDE SEQUENCE [LARGE SCALE GENOMIC DNA]</scope>
    <source>
        <strain evidence="1 5">TWF102</strain>
        <strain evidence="2 6">TWF703</strain>
    </source>
</reference>
<dbReference type="Proteomes" id="UP000480548">
    <property type="component" value="Unassembled WGS sequence"/>
</dbReference>
<dbReference type="EMBL" id="SOZJ01000006">
    <property type="protein sequence ID" value="TGJ65616.1"/>
    <property type="molecule type" value="Genomic_DNA"/>
</dbReference>
<comment type="caution">
    <text evidence="2">The sequence shown here is derived from an EMBL/GenBank/DDBJ whole genome shotgun (WGS) entry which is preliminary data.</text>
</comment>
<evidence type="ECO:0000313" key="3">
    <source>
        <dbReference type="EMBL" id="TGJ65616.1"/>
    </source>
</evidence>
<sequence>MGSTLKVQQISVRYIPNQKWLENQLREIFQSQPVEVTEPDNGDKWCVKVPRELTKSEILDLARKAQEENSA</sequence>
<evidence type="ECO:0000313" key="5">
    <source>
        <dbReference type="Proteomes" id="UP000475325"/>
    </source>
</evidence>
<dbReference type="EMBL" id="WIQW01000067">
    <property type="protein sequence ID" value="KAF3089255.1"/>
    <property type="molecule type" value="Genomic_DNA"/>
</dbReference>
<protein>
    <submittedName>
        <fullName evidence="2">Uncharacterized protein</fullName>
    </submittedName>
</protein>
<dbReference type="Proteomes" id="UP000475325">
    <property type="component" value="Unassembled WGS sequence"/>
</dbReference>
<evidence type="ECO:0000313" key="2">
    <source>
        <dbReference type="EMBL" id="KAF3146660.1"/>
    </source>
</evidence>
<reference evidence="3 4" key="1">
    <citation type="submission" date="2019-03" db="EMBL/GenBank/DDBJ databases">
        <title>Nematode-trapping fungi genome.</title>
        <authorList>
            <person name="Vidal-Diez De Ulzurrun G."/>
        </authorList>
    </citation>
    <scope>NUCLEOTIDE SEQUENCE [LARGE SCALE GENOMIC DNA]</scope>
    <source>
        <strain evidence="3 4">TWF154</strain>
    </source>
</reference>
<proteinExistence type="predicted"/>
<evidence type="ECO:0000313" key="4">
    <source>
        <dbReference type="Proteomes" id="UP000297595"/>
    </source>
</evidence>
<accession>A0A7C8K8P0</accession>
<name>A0A7C8K8P0_ORBOL</name>
<dbReference type="EMBL" id="WIQZ01000002">
    <property type="protein sequence ID" value="KAF3146660.1"/>
    <property type="molecule type" value="Genomic_DNA"/>
</dbReference>
<organism evidence="2 6">
    <name type="scientific">Orbilia oligospora</name>
    <name type="common">Nematode-trapping fungus</name>
    <name type="synonym">Arthrobotrys oligospora</name>
    <dbReference type="NCBI Taxonomy" id="2813651"/>
    <lineage>
        <taxon>Eukaryota</taxon>
        <taxon>Fungi</taxon>
        <taxon>Dikarya</taxon>
        <taxon>Ascomycota</taxon>
        <taxon>Pezizomycotina</taxon>
        <taxon>Orbiliomycetes</taxon>
        <taxon>Orbiliales</taxon>
        <taxon>Orbiliaceae</taxon>
        <taxon>Orbilia</taxon>
    </lineage>
</organism>
<dbReference type="Proteomes" id="UP000297595">
    <property type="component" value="Unassembled WGS sequence"/>
</dbReference>
<dbReference type="OrthoDB" id="3783539at2759"/>
<evidence type="ECO:0000313" key="6">
    <source>
        <dbReference type="Proteomes" id="UP000480548"/>
    </source>
</evidence>
<dbReference type="AlphaFoldDB" id="A0A7C8K8P0"/>
<evidence type="ECO:0000313" key="1">
    <source>
        <dbReference type="EMBL" id="KAF3089255.1"/>
    </source>
</evidence>